<comment type="caution">
    <text evidence="1">The sequence shown here is derived from an EMBL/GenBank/DDBJ whole genome shotgun (WGS) entry which is preliminary data.</text>
</comment>
<evidence type="ECO:0000313" key="2">
    <source>
        <dbReference type="Proteomes" id="UP000790377"/>
    </source>
</evidence>
<keyword evidence="2" id="KW-1185">Reference proteome</keyword>
<dbReference type="EMBL" id="MU267882">
    <property type="protein sequence ID" value="KAH7907673.1"/>
    <property type="molecule type" value="Genomic_DNA"/>
</dbReference>
<proteinExistence type="predicted"/>
<dbReference type="Proteomes" id="UP000790377">
    <property type="component" value="Unassembled WGS sequence"/>
</dbReference>
<name>A0ACB8A3P0_9AGAM</name>
<protein>
    <submittedName>
        <fullName evidence="1">Uncharacterized protein</fullName>
    </submittedName>
</protein>
<gene>
    <name evidence="1" type="ORF">BJ138DRAFT_456616</name>
</gene>
<accession>A0ACB8A3P0</accession>
<sequence length="105" mass="11971">MYNATLSHIVTHSAHHGKVSFGIPLIVWWLGVVRGVPEMASGDRILSRILSLLPPERHKTENTTALFIMVLLQTGSSWIEFSIQKYFRSKYFFSFDTSGHLLYTS</sequence>
<reference evidence="1" key="1">
    <citation type="journal article" date="2021" name="New Phytol.">
        <title>Evolutionary innovations through gain and loss of genes in the ectomycorrhizal Boletales.</title>
        <authorList>
            <person name="Wu G."/>
            <person name="Miyauchi S."/>
            <person name="Morin E."/>
            <person name="Kuo A."/>
            <person name="Drula E."/>
            <person name="Varga T."/>
            <person name="Kohler A."/>
            <person name="Feng B."/>
            <person name="Cao Y."/>
            <person name="Lipzen A."/>
            <person name="Daum C."/>
            <person name="Hundley H."/>
            <person name="Pangilinan J."/>
            <person name="Johnson J."/>
            <person name="Barry K."/>
            <person name="LaButti K."/>
            <person name="Ng V."/>
            <person name="Ahrendt S."/>
            <person name="Min B."/>
            <person name="Choi I.G."/>
            <person name="Park H."/>
            <person name="Plett J.M."/>
            <person name="Magnuson J."/>
            <person name="Spatafora J.W."/>
            <person name="Nagy L.G."/>
            <person name="Henrissat B."/>
            <person name="Grigoriev I.V."/>
            <person name="Yang Z.L."/>
            <person name="Xu J."/>
            <person name="Martin F.M."/>
        </authorList>
    </citation>
    <scope>NUCLEOTIDE SEQUENCE</scope>
    <source>
        <strain evidence="1">ATCC 28755</strain>
    </source>
</reference>
<organism evidence="1 2">
    <name type="scientific">Hygrophoropsis aurantiaca</name>
    <dbReference type="NCBI Taxonomy" id="72124"/>
    <lineage>
        <taxon>Eukaryota</taxon>
        <taxon>Fungi</taxon>
        <taxon>Dikarya</taxon>
        <taxon>Basidiomycota</taxon>
        <taxon>Agaricomycotina</taxon>
        <taxon>Agaricomycetes</taxon>
        <taxon>Agaricomycetidae</taxon>
        <taxon>Boletales</taxon>
        <taxon>Coniophorineae</taxon>
        <taxon>Hygrophoropsidaceae</taxon>
        <taxon>Hygrophoropsis</taxon>
    </lineage>
</organism>
<evidence type="ECO:0000313" key="1">
    <source>
        <dbReference type="EMBL" id="KAH7907673.1"/>
    </source>
</evidence>